<dbReference type="EMBL" id="JABCKV010002790">
    <property type="protein sequence ID" value="KAG5636946.1"/>
    <property type="molecule type" value="Genomic_DNA"/>
</dbReference>
<name>A0A9P7K6M3_9AGAR</name>
<organism evidence="1 2">
    <name type="scientific">Asterophora parasitica</name>
    <dbReference type="NCBI Taxonomy" id="117018"/>
    <lineage>
        <taxon>Eukaryota</taxon>
        <taxon>Fungi</taxon>
        <taxon>Dikarya</taxon>
        <taxon>Basidiomycota</taxon>
        <taxon>Agaricomycotina</taxon>
        <taxon>Agaricomycetes</taxon>
        <taxon>Agaricomycetidae</taxon>
        <taxon>Agaricales</taxon>
        <taxon>Tricholomatineae</taxon>
        <taxon>Lyophyllaceae</taxon>
        <taxon>Asterophora</taxon>
    </lineage>
</organism>
<evidence type="ECO:0000313" key="1">
    <source>
        <dbReference type="EMBL" id="KAG5636946.1"/>
    </source>
</evidence>
<protein>
    <submittedName>
        <fullName evidence="1">Uncharacterized protein</fullName>
    </submittedName>
</protein>
<dbReference type="Proteomes" id="UP000775547">
    <property type="component" value="Unassembled WGS sequence"/>
</dbReference>
<accession>A0A9P7K6M3</accession>
<gene>
    <name evidence="1" type="ORF">DXG03_004580</name>
</gene>
<comment type="caution">
    <text evidence="1">The sequence shown here is derived from an EMBL/GenBank/DDBJ whole genome shotgun (WGS) entry which is preliminary data.</text>
</comment>
<reference evidence="1" key="1">
    <citation type="submission" date="2020-07" db="EMBL/GenBank/DDBJ databases">
        <authorList>
            <person name="Nieuwenhuis M."/>
            <person name="Van De Peppel L.J.J."/>
        </authorList>
    </citation>
    <scope>NUCLEOTIDE SEQUENCE</scope>
    <source>
        <strain evidence="1">AP01</strain>
        <tissue evidence="1">Mycelium</tissue>
    </source>
</reference>
<dbReference type="AlphaFoldDB" id="A0A9P7K6M3"/>
<keyword evidence="2" id="KW-1185">Reference proteome</keyword>
<proteinExistence type="predicted"/>
<evidence type="ECO:0000313" key="2">
    <source>
        <dbReference type="Proteomes" id="UP000775547"/>
    </source>
</evidence>
<reference evidence="1" key="2">
    <citation type="submission" date="2021-10" db="EMBL/GenBank/DDBJ databases">
        <title>Phylogenomics reveals ancestral predisposition of the termite-cultivated fungus Termitomyces towards a domesticated lifestyle.</title>
        <authorList>
            <person name="Auxier B."/>
            <person name="Grum-Grzhimaylo A."/>
            <person name="Cardenas M.E."/>
            <person name="Lodge J.D."/>
            <person name="Laessoe T."/>
            <person name="Pedersen O."/>
            <person name="Smith M.E."/>
            <person name="Kuyper T.W."/>
            <person name="Franco-Molano E.A."/>
            <person name="Baroni T.J."/>
            <person name="Aanen D.K."/>
        </authorList>
    </citation>
    <scope>NUCLEOTIDE SEQUENCE</scope>
    <source>
        <strain evidence="1">AP01</strain>
        <tissue evidence="1">Mycelium</tissue>
    </source>
</reference>
<sequence length="127" mass="14312">MVLSPAPMAVVKPASAVAAPESHKSHTHLPLLAAFTRDCSDGRQFIQACELYFTMAPASHFASDTRAVEWALMQMQEGHGANYVECVVQEGITQFTSWEDFWDSFTWEFYKADVEAVRACFVLLRIY</sequence>